<organism evidence="18 19">
    <name type="scientific">Malonomonas rubra DSM 5091</name>
    <dbReference type="NCBI Taxonomy" id="1122189"/>
    <lineage>
        <taxon>Bacteria</taxon>
        <taxon>Pseudomonadati</taxon>
        <taxon>Thermodesulfobacteriota</taxon>
        <taxon>Desulfuromonadia</taxon>
        <taxon>Desulfuromonadales</taxon>
        <taxon>Geopsychrobacteraceae</taxon>
        <taxon>Malonomonas</taxon>
    </lineage>
</organism>
<keyword evidence="19" id="KW-1185">Reference proteome</keyword>
<feature type="binding site" evidence="14">
    <location>
        <position position="144"/>
    </location>
    <ligand>
        <name>NAD(+)</name>
        <dbReference type="ChEBI" id="CHEBI:57540"/>
    </ligand>
</feature>
<dbReference type="FunFam" id="1.10.150.20:FF:000006">
    <property type="entry name" value="DNA ligase"/>
    <property type="match status" value="1"/>
</dbReference>
<dbReference type="GO" id="GO:0003911">
    <property type="term" value="F:DNA ligase (NAD+) activity"/>
    <property type="evidence" value="ECO:0007669"/>
    <property type="project" value="UniProtKB-UniRule"/>
</dbReference>
<evidence type="ECO:0000256" key="1">
    <source>
        <dbReference type="ARBA" id="ARBA00004067"/>
    </source>
</evidence>
<evidence type="ECO:0000259" key="17">
    <source>
        <dbReference type="PROSITE" id="PS50172"/>
    </source>
</evidence>
<dbReference type="FunFam" id="1.10.287.610:FF:000002">
    <property type="entry name" value="DNA ligase"/>
    <property type="match status" value="1"/>
</dbReference>
<evidence type="ECO:0000256" key="3">
    <source>
        <dbReference type="ARBA" id="ARBA00013308"/>
    </source>
</evidence>
<keyword evidence="8 14" id="KW-0862">Zinc</keyword>
<dbReference type="InterPro" id="IPR010994">
    <property type="entry name" value="RuvA_2-like"/>
</dbReference>
<dbReference type="PROSITE" id="PS01055">
    <property type="entry name" value="DNA_LIGASE_N1"/>
    <property type="match status" value="1"/>
</dbReference>
<dbReference type="SUPFAM" id="SSF52113">
    <property type="entry name" value="BRCT domain"/>
    <property type="match status" value="1"/>
</dbReference>
<dbReference type="GO" id="GO:0046872">
    <property type="term" value="F:metal ion binding"/>
    <property type="evidence" value="ECO:0007669"/>
    <property type="project" value="UniProtKB-KW"/>
</dbReference>
<dbReference type="FunFam" id="3.30.470.30:FF:000001">
    <property type="entry name" value="DNA ligase"/>
    <property type="match status" value="1"/>
</dbReference>
<dbReference type="InterPro" id="IPR033136">
    <property type="entry name" value="DNA_ligase_CS"/>
</dbReference>
<dbReference type="InterPro" id="IPR004150">
    <property type="entry name" value="NAD_DNA_ligase_OB"/>
</dbReference>
<dbReference type="SUPFAM" id="SSF47781">
    <property type="entry name" value="RuvA domain 2-like"/>
    <property type="match status" value="1"/>
</dbReference>
<feature type="domain" description="BRCT" evidence="17">
    <location>
        <begin position="595"/>
        <end position="675"/>
    </location>
</feature>
<dbReference type="NCBIfam" id="NF005932">
    <property type="entry name" value="PRK07956.1"/>
    <property type="match status" value="1"/>
</dbReference>
<dbReference type="AlphaFoldDB" id="A0A1M6E6F6"/>
<feature type="binding site" evidence="14">
    <location>
        <begin position="89"/>
        <end position="90"/>
    </location>
    <ligand>
        <name>NAD(+)</name>
        <dbReference type="ChEBI" id="CHEBI:57540"/>
    </ligand>
</feature>
<dbReference type="PANTHER" id="PTHR23389:SF9">
    <property type="entry name" value="DNA LIGASE"/>
    <property type="match status" value="1"/>
</dbReference>
<proteinExistence type="inferred from homology"/>
<dbReference type="SMART" id="SM00292">
    <property type="entry name" value="BRCT"/>
    <property type="match status" value="1"/>
</dbReference>
<dbReference type="InterPro" id="IPR001679">
    <property type="entry name" value="DNA_ligase"/>
</dbReference>
<dbReference type="Pfam" id="PF00533">
    <property type="entry name" value="BRCT"/>
    <property type="match status" value="1"/>
</dbReference>
<feature type="binding site" evidence="14">
    <location>
        <position position="180"/>
    </location>
    <ligand>
        <name>NAD(+)</name>
        <dbReference type="ChEBI" id="CHEBI:57540"/>
    </ligand>
</feature>
<dbReference type="Gene3D" id="2.40.50.140">
    <property type="entry name" value="Nucleic acid-binding proteins"/>
    <property type="match status" value="1"/>
</dbReference>
<dbReference type="InterPro" id="IPR013840">
    <property type="entry name" value="DNAligase_N"/>
</dbReference>
<comment type="cofactor">
    <cofactor evidence="14">
        <name>Mg(2+)</name>
        <dbReference type="ChEBI" id="CHEBI:18420"/>
    </cofactor>
    <cofactor evidence="14">
        <name>Mn(2+)</name>
        <dbReference type="ChEBI" id="CHEBI:29035"/>
    </cofactor>
</comment>
<feature type="binding site" evidence="14">
    <location>
        <position position="121"/>
    </location>
    <ligand>
        <name>NAD(+)</name>
        <dbReference type="ChEBI" id="CHEBI:57540"/>
    </ligand>
</feature>
<dbReference type="RefSeq" id="WP_072906091.1">
    <property type="nucleotide sequence ID" value="NZ_FQZT01000002.1"/>
</dbReference>
<dbReference type="Proteomes" id="UP000184171">
    <property type="component" value="Unassembled WGS sequence"/>
</dbReference>
<dbReference type="InterPro" id="IPR012340">
    <property type="entry name" value="NA-bd_OB-fold"/>
</dbReference>
<feature type="binding site" evidence="14">
    <location>
        <position position="415"/>
    </location>
    <ligand>
        <name>Zn(2+)</name>
        <dbReference type="ChEBI" id="CHEBI:29105"/>
    </ligand>
</feature>
<dbReference type="FunFam" id="1.10.150.20:FF:000007">
    <property type="entry name" value="DNA ligase"/>
    <property type="match status" value="1"/>
</dbReference>
<dbReference type="Gene3D" id="3.40.50.10190">
    <property type="entry name" value="BRCT domain"/>
    <property type="match status" value="1"/>
</dbReference>
<feature type="binding site" evidence="14">
    <location>
        <position position="321"/>
    </location>
    <ligand>
        <name>NAD(+)</name>
        <dbReference type="ChEBI" id="CHEBI:57540"/>
    </ligand>
</feature>
<keyword evidence="6 14" id="KW-0479">Metal-binding</keyword>
<dbReference type="CDD" id="cd17748">
    <property type="entry name" value="BRCT_DNA_ligase_like"/>
    <property type="match status" value="1"/>
</dbReference>
<evidence type="ECO:0000256" key="15">
    <source>
        <dbReference type="RuleBase" id="RU000618"/>
    </source>
</evidence>
<comment type="catalytic activity">
    <reaction evidence="12 14 15">
        <text>NAD(+) + (deoxyribonucleotide)n-3'-hydroxyl + 5'-phospho-(deoxyribonucleotide)m = (deoxyribonucleotide)n+m + AMP + beta-nicotinamide D-nucleotide.</text>
        <dbReference type="EC" id="6.5.1.2"/>
    </reaction>
</comment>
<dbReference type="InterPro" id="IPR001357">
    <property type="entry name" value="BRCT_dom"/>
</dbReference>
<dbReference type="PANTHER" id="PTHR23389">
    <property type="entry name" value="CHROMOSOME TRANSMISSION FIDELITY FACTOR 18"/>
    <property type="match status" value="1"/>
</dbReference>
<dbReference type="InterPro" id="IPR013839">
    <property type="entry name" value="DNAligase_adenylation"/>
</dbReference>
<dbReference type="PIRSF" id="PIRSF001604">
    <property type="entry name" value="LigA"/>
    <property type="match status" value="1"/>
</dbReference>
<evidence type="ECO:0000256" key="14">
    <source>
        <dbReference type="HAMAP-Rule" id="MF_01588"/>
    </source>
</evidence>
<evidence type="ECO:0000256" key="5">
    <source>
        <dbReference type="ARBA" id="ARBA00022705"/>
    </source>
</evidence>
<keyword evidence="5 14" id="KW-0235">DNA replication</keyword>
<evidence type="ECO:0000256" key="13">
    <source>
        <dbReference type="ARBA" id="ARBA00060881"/>
    </source>
</evidence>
<feature type="binding site" evidence="14">
    <location>
        <begin position="40"/>
        <end position="44"/>
    </location>
    <ligand>
        <name>NAD(+)</name>
        <dbReference type="ChEBI" id="CHEBI:57540"/>
    </ligand>
</feature>
<evidence type="ECO:0000256" key="2">
    <source>
        <dbReference type="ARBA" id="ARBA00012722"/>
    </source>
</evidence>
<evidence type="ECO:0000256" key="4">
    <source>
        <dbReference type="ARBA" id="ARBA00022598"/>
    </source>
</evidence>
<keyword evidence="10 14" id="KW-0520">NAD</keyword>
<evidence type="ECO:0000256" key="7">
    <source>
        <dbReference type="ARBA" id="ARBA00022763"/>
    </source>
</evidence>
<dbReference type="GO" id="GO:0006281">
    <property type="term" value="P:DNA repair"/>
    <property type="evidence" value="ECO:0007669"/>
    <property type="project" value="UniProtKB-KW"/>
</dbReference>
<keyword evidence="11 14" id="KW-0234">DNA repair</keyword>
<gene>
    <name evidence="14" type="primary">ligA</name>
    <name evidence="18" type="ORF">SAMN02745165_00961</name>
</gene>
<dbReference type="InterPro" id="IPR018239">
    <property type="entry name" value="DNA_ligase_AS"/>
</dbReference>
<evidence type="ECO:0000313" key="19">
    <source>
        <dbReference type="Proteomes" id="UP000184171"/>
    </source>
</evidence>
<dbReference type="CDD" id="cd00114">
    <property type="entry name" value="LIGANc"/>
    <property type="match status" value="1"/>
</dbReference>
<accession>A0A1M6E6F6</accession>
<keyword evidence="14" id="KW-0464">Manganese</keyword>
<dbReference type="EMBL" id="FQZT01000002">
    <property type="protein sequence ID" value="SHI81124.1"/>
    <property type="molecule type" value="Genomic_DNA"/>
</dbReference>
<dbReference type="FunFam" id="2.40.50.140:FF:000012">
    <property type="entry name" value="DNA ligase"/>
    <property type="match status" value="1"/>
</dbReference>
<evidence type="ECO:0000256" key="12">
    <source>
        <dbReference type="ARBA" id="ARBA00034005"/>
    </source>
</evidence>
<dbReference type="InterPro" id="IPR041663">
    <property type="entry name" value="DisA/LigA_HHH"/>
</dbReference>
<dbReference type="EC" id="6.5.1.2" evidence="2 14"/>
<feature type="binding site" evidence="14">
    <location>
        <position position="297"/>
    </location>
    <ligand>
        <name>NAD(+)</name>
        <dbReference type="ChEBI" id="CHEBI:57540"/>
    </ligand>
</feature>
<evidence type="ECO:0000256" key="6">
    <source>
        <dbReference type="ARBA" id="ARBA00022723"/>
    </source>
</evidence>
<keyword evidence="7 14" id="KW-0227">DNA damage</keyword>
<feature type="binding site" evidence="14">
    <location>
        <position position="433"/>
    </location>
    <ligand>
        <name>Zn(2+)</name>
        <dbReference type="ChEBI" id="CHEBI:29105"/>
    </ligand>
</feature>
<evidence type="ECO:0000256" key="16">
    <source>
        <dbReference type="SAM" id="MobiDB-lite"/>
    </source>
</evidence>
<reference evidence="18 19" key="1">
    <citation type="submission" date="2016-11" db="EMBL/GenBank/DDBJ databases">
        <authorList>
            <person name="Jaros S."/>
            <person name="Januszkiewicz K."/>
            <person name="Wedrychowicz H."/>
        </authorList>
    </citation>
    <scope>NUCLEOTIDE SEQUENCE [LARGE SCALE GENOMIC DNA]</scope>
    <source>
        <strain evidence="18 19">DSM 5091</strain>
    </source>
</reference>
<keyword evidence="9 14" id="KW-0460">Magnesium</keyword>
<dbReference type="Gene3D" id="1.10.150.20">
    <property type="entry name" value="5' to 3' exonuclease, C-terminal subdomain"/>
    <property type="match status" value="2"/>
</dbReference>
<dbReference type="SUPFAM" id="SSF50249">
    <property type="entry name" value="Nucleic acid-binding proteins"/>
    <property type="match status" value="1"/>
</dbReference>
<name>A0A1M6E6F6_MALRU</name>
<keyword evidence="4 14" id="KW-0436">Ligase</keyword>
<dbReference type="Pfam" id="PF12826">
    <property type="entry name" value="HHH_2"/>
    <property type="match status" value="1"/>
</dbReference>
<dbReference type="SUPFAM" id="SSF56091">
    <property type="entry name" value="DNA ligase/mRNA capping enzyme, catalytic domain"/>
    <property type="match status" value="1"/>
</dbReference>
<dbReference type="Gene3D" id="6.20.10.30">
    <property type="match status" value="1"/>
</dbReference>
<feature type="region of interest" description="Disordered" evidence="16">
    <location>
        <begin position="402"/>
        <end position="421"/>
    </location>
</feature>
<dbReference type="GO" id="GO:0006260">
    <property type="term" value="P:DNA replication"/>
    <property type="evidence" value="ECO:0007669"/>
    <property type="project" value="UniProtKB-KW"/>
</dbReference>
<dbReference type="Pfam" id="PF03119">
    <property type="entry name" value="DNA_ligase_ZBD"/>
    <property type="match status" value="1"/>
</dbReference>
<evidence type="ECO:0000256" key="9">
    <source>
        <dbReference type="ARBA" id="ARBA00022842"/>
    </source>
</evidence>
<evidence type="ECO:0000256" key="10">
    <source>
        <dbReference type="ARBA" id="ARBA00023027"/>
    </source>
</evidence>
<dbReference type="GO" id="GO:0005829">
    <property type="term" value="C:cytosol"/>
    <property type="evidence" value="ECO:0007669"/>
    <property type="project" value="TreeGrafter"/>
</dbReference>
<dbReference type="OrthoDB" id="9759736at2"/>
<dbReference type="Gene3D" id="3.30.470.30">
    <property type="entry name" value="DNA ligase/mRNA capping enzyme"/>
    <property type="match status" value="1"/>
</dbReference>
<dbReference type="Pfam" id="PF14520">
    <property type="entry name" value="HHH_5"/>
    <property type="match status" value="1"/>
</dbReference>
<evidence type="ECO:0000256" key="8">
    <source>
        <dbReference type="ARBA" id="ARBA00022833"/>
    </source>
</evidence>
<dbReference type="Pfam" id="PF01653">
    <property type="entry name" value="DNA_ligase_aden"/>
    <property type="match status" value="1"/>
</dbReference>
<evidence type="ECO:0000256" key="11">
    <source>
        <dbReference type="ARBA" id="ARBA00023204"/>
    </source>
</evidence>
<dbReference type="Pfam" id="PF03120">
    <property type="entry name" value="OB_DNA_ligase"/>
    <property type="match status" value="1"/>
</dbReference>
<dbReference type="STRING" id="1122189.SAMN02745165_00961"/>
<dbReference type="PROSITE" id="PS50172">
    <property type="entry name" value="BRCT"/>
    <property type="match status" value="1"/>
</dbReference>
<comment type="function">
    <text evidence="1 14">DNA ligase that catalyzes the formation of phosphodiester linkages between 5'-phosphoryl and 3'-hydroxyl groups in double-stranded DNA using NAD as a coenzyme and as the energy source for the reaction. It is essential for DNA replication and repair of damaged DNA.</text>
</comment>
<dbReference type="SMART" id="SM00532">
    <property type="entry name" value="LIGANc"/>
    <property type="match status" value="1"/>
</dbReference>
<dbReference type="NCBIfam" id="TIGR00575">
    <property type="entry name" value="dnlj"/>
    <property type="match status" value="1"/>
</dbReference>
<comment type="similarity">
    <text evidence="13 14">Belongs to the NAD-dependent DNA ligase family. LigA subfamily.</text>
</comment>
<evidence type="ECO:0000313" key="18">
    <source>
        <dbReference type="EMBL" id="SHI81124.1"/>
    </source>
</evidence>
<dbReference type="HAMAP" id="MF_01588">
    <property type="entry name" value="DNA_ligase_A"/>
    <property type="match status" value="1"/>
</dbReference>
<dbReference type="Gene3D" id="1.10.287.610">
    <property type="entry name" value="Helix hairpin bin"/>
    <property type="match status" value="1"/>
</dbReference>
<dbReference type="InterPro" id="IPR004149">
    <property type="entry name" value="Znf_DNAligase_C4"/>
</dbReference>
<protein>
    <recommendedName>
        <fullName evidence="3 14">DNA ligase</fullName>
        <ecNumber evidence="2 14">6.5.1.2</ecNumber>
    </recommendedName>
    <alternativeName>
        <fullName evidence="14">Polydeoxyribonucleotide synthase [NAD(+)]</fullName>
    </alternativeName>
</protein>
<feature type="binding site" evidence="14">
    <location>
        <position position="438"/>
    </location>
    <ligand>
        <name>Zn(2+)</name>
        <dbReference type="ChEBI" id="CHEBI:29105"/>
    </ligand>
</feature>
<dbReference type="InterPro" id="IPR036420">
    <property type="entry name" value="BRCT_dom_sf"/>
</dbReference>
<feature type="binding site" evidence="14">
    <location>
        <position position="418"/>
    </location>
    <ligand>
        <name>Zn(2+)</name>
        <dbReference type="ChEBI" id="CHEBI:29105"/>
    </ligand>
</feature>
<feature type="active site" description="N6-AMP-lysine intermediate" evidence="14">
    <location>
        <position position="123"/>
    </location>
</feature>
<sequence length="675" mass="74535">MTAIDTPNQIAAEKEHAKLSSELHRHNYLYHSLDTPEISDAEYDRLMQRLLQLEKDFPQLVSEDSPSQRVGSAPLDSFPQATHASPMLSLENAFGADDLRDFDARLKRFLSSDQDIQYICEMKLDGVAVALTYEQGRLTRGATRGDGTTGEDITANARTIGAIPLQLQNDFPQQLEVRGEIYMELDAFRKLNEQRREEGETTFANPRNVTAGSLRQLDSKLTAARPLTISCYGIGAISDNEPQSHSELLQKLQSWGLKVNLNTLKVADNIEQVIDRYNELMTLRDQLPFEIDGMVVKVNSRPLQQELGEKSRTPRWAIACKFPPRQETTVLESVRYQVGRTGAITPVANLRPVNVSGVTVSSASLHNWDEIERLGIKIGDTVVVERAGDVIPDIVKVVTEKRTGSEQEIPEPTECPACGSPVSRDEGEVVPRCQGLSCPAQLKESLKHFCARGAMDIEGLGDRLIDQLLRLELVKSVADLYRLEKEQLFQFDRMGDKLAEKLLAAIDASKERPLERFLFALGIRHVGSHLAKVLSRQFGSLDALAAADRDQLLAIHEIGPQVADSVTHFFVDPNNQKILDQLRQLGVAPIATEQPKGDKLAGKVFVFTGALEKFSRKEGEALVEAEGARASGSVSKKTDYVVAGPGAGSKLAKAEELGINVLNEEEFLQLIGKEA</sequence>
<dbReference type="PROSITE" id="PS01056">
    <property type="entry name" value="DNA_LIGASE_N2"/>
    <property type="match status" value="1"/>
</dbReference>